<sequence>MAWSHAPKKKGKKVDVLKSQVTDPGVYDKLDAPPQTAWRIDRMKNMTYTQFWQLVKERRVDKTPGVNPYESVLFSCIRLFFPIWFAYLLITVAFRIGVKKKRDKAGRTSDKRVAVIGADGGGVSSNGVSRVPDTLYSPFSPYRVRVDLPDVLSKELQDF</sequence>
<reference evidence="2 3" key="1">
    <citation type="submission" date="2024-06" db="EMBL/GenBank/DDBJ databases">
        <authorList>
            <person name="Kraege A."/>
            <person name="Thomma B."/>
        </authorList>
    </citation>
    <scope>NUCLEOTIDE SEQUENCE [LARGE SCALE GENOMIC DNA]</scope>
</reference>
<dbReference type="Proteomes" id="UP001497392">
    <property type="component" value="Unassembled WGS sequence"/>
</dbReference>
<accession>A0ABP1G4P4</accession>
<evidence type="ECO:0000256" key="1">
    <source>
        <dbReference type="SAM" id="Phobius"/>
    </source>
</evidence>
<keyword evidence="1" id="KW-1133">Transmembrane helix</keyword>
<dbReference type="EMBL" id="CAXHTA020000017">
    <property type="protein sequence ID" value="CAL5227097.1"/>
    <property type="molecule type" value="Genomic_DNA"/>
</dbReference>
<name>A0ABP1G4P4_9CHLO</name>
<evidence type="ECO:0000313" key="3">
    <source>
        <dbReference type="Proteomes" id="UP001497392"/>
    </source>
</evidence>
<keyword evidence="1" id="KW-0812">Transmembrane</keyword>
<gene>
    <name evidence="2" type="primary">g10003</name>
    <name evidence="2" type="ORF">VP750_LOCUS9003</name>
</gene>
<evidence type="ECO:0000313" key="2">
    <source>
        <dbReference type="EMBL" id="CAL5227097.1"/>
    </source>
</evidence>
<protein>
    <submittedName>
        <fullName evidence="2">G10003 protein</fullName>
    </submittedName>
</protein>
<keyword evidence="3" id="KW-1185">Reference proteome</keyword>
<comment type="caution">
    <text evidence="2">The sequence shown here is derived from an EMBL/GenBank/DDBJ whole genome shotgun (WGS) entry which is preliminary data.</text>
</comment>
<organism evidence="2 3">
    <name type="scientific">Coccomyxa viridis</name>
    <dbReference type="NCBI Taxonomy" id="1274662"/>
    <lineage>
        <taxon>Eukaryota</taxon>
        <taxon>Viridiplantae</taxon>
        <taxon>Chlorophyta</taxon>
        <taxon>core chlorophytes</taxon>
        <taxon>Trebouxiophyceae</taxon>
        <taxon>Trebouxiophyceae incertae sedis</taxon>
        <taxon>Coccomyxaceae</taxon>
        <taxon>Coccomyxa</taxon>
    </lineage>
</organism>
<feature type="transmembrane region" description="Helical" evidence="1">
    <location>
        <begin position="72"/>
        <end position="94"/>
    </location>
</feature>
<proteinExistence type="predicted"/>
<keyword evidence="1" id="KW-0472">Membrane</keyword>